<dbReference type="Proteomes" id="UP001377567">
    <property type="component" value="Unassembled WGS sequence"/>
</dbReference>
<protein>
    <submittedName>
        <fullName evidence="2">Hda3 protein</fullName>
    </submittedName>
</protein>
<dbReference type="Gene3D" id="3.40.50.12360">
    <property type="match status" value="1"/>
</dbReference>
<dbReference type="InterPro" id="IPR021006">
    <property type="entry name" value="Hda2/3"/>
</dbReference>
<reference evidence="2 3" key="1">
    <citation type="journal article" date="2023" name="Elife">
        <title>Identification of key yeast species and microbe-microbe interactions impacting larval growth of Drosophila in the wild.</title>
        <authorList>
            <person name="Mure A."/>
            <person name="Sugiura Y."/>
            <person name="Maeda R."/>
            <person name="Honda K."/>
            <person name="Sakurai N."/>
            <person name="Takahashi Y."/>
            <person name="Watada M."/>
            <person name="Katoh T."/>
            <person name="Gotoh A."/>
            <person name="Gotoh Y."/>
            <person name="Taniguchi I."/>
            <person name="Nakamura K."/>
            <person name="Hayashi T."/>
            <person name="Katayama T."/>
            <person name="Uemura T."/>
            <person name="Hattori Y."/>
        </authorList>
    </citation>
    <scope>NUCLEOTIDE SEQUENCE [LARGE SCALE GENOMIC DNA]</scope>
    <source>
        <strain evidence="2 3">KH-74</strain>
    </source>
</reference>
<dbReference type="InterPro" id="IPR026216">
    <property type="entry name" value="HDA3"/>
</dbReference>
<evidence type="ECO:0000256" key="1">
    <source>
        <dbReference type="SAM" id="Coils"/>
    </source>
</evidence>
<evidence type="ECO:0000313" key="2">
    <source>
        <dbReference type="EMBL" id="GMM58934.1"/>
    </source>
</evidence>
<dbReference type="PRINTS" id="PR02093">
    <property type="entry name" value="HDA1SUBUNIT3"/>
</dbReference>
<dbReference type="AlphaFoldDB" id="A0AAV5S4Y5"/>
<dbReference type="EMBL" id="BTGD01000025">
    <property type="protein sequence ID" value="GMM58934.1"/>
    <property type="molecule type" value="Genomic_DNA"/>
</dbReference>
<dbReference type="GO" id="GO:0070823">
    <property type="term" value="C:HDA1 complex"/>
    <property type="evidence" value="ECO:0007669"/>
    <property type="project" value="InterPro"/>
</dbReference>
<sequence length="646" mass="73603">MDLLKILDTKPDPSIVDAQTLGATGNVSGDYWLPTTMCLYQKELTDQIVSLHYSDILRYFETSDYKEDVVLESMRTMCTNSAYVATHPYLLIDHYMPKSLITRDIPAHLAETSGKFTVLRDLLNLVQKYETNTAIVCRPGRTMDLIEALLLGNKVNIKRHDGASIKSKQKRPRTYSCTCHLFSSAPPSGKGRSTIDAKERFDMLITVDPSVDTDSTHVQRILRHARPNKGSDTHAPIVRLVAIDSVDHCSLFFSKGFKPDSTEYLARVTAGVVVLRDRVGTLPPDLRPIYSQHLSYLVDWLEDSSLPWPLPDVYPIKVYNQMDVERSLLSEVKFNQVEDLDAIFNENSRKRGRHKDRNADDGATTGESISYYQLKRLKNDYATNPTKQGMRELTGITAAGEEDSINYHLVSGILTHKLIQSIGQVYLDIEAQVTEIADYAKVDSIEKGHVQFYMGECESVHSKFKECKKLIAKLEDDSKNAEKTSNDHFELIRAAEDKYAAALEALSTDVELEGKLKELITEKNTLLDDLEREQRQKESKEKEKEYMSKEIERADAAIKTNTEEISKLKQESEEIQKIIRETFERDVVGQDDVNERIERIRIELKNEEKAHDELEVSLTDLIERLHKVPTLRVRTSNTTKGKGRRK</sequence>
<name>A0AAV5S4Y5_MAUHU</name>
<proteinExistence type="predicted"/>
<dbReference type="Pfam" id="PF11496">
    <property type="entry name" value="HDA2-3"/>
    <property type="match status" value="1"/>
</dbReference>
<evidence type="ECO:0000313" key="3">
    <source>
        <dbReference type="Proteomes" id="UP001377567"/>
    </source>
</evidence>
<comment type="caution">
    <text evidence="2">The sequence shown here is derived from an EMBL/GenBank/DDBJ whole genome shotgun (WGS) entry which is preliminary data.</text>
</comment>
<feature type="coiled-coil region" evidence="1">
    <location>
        <begin position="513"/>
        <end position="624"/>
    </location>
</feature>
<accession>A0AAV5S4Y5</accession>
<gene>
    <name evidence="2" type="ORF">DAKH74_055510</name>
</gene>
<keyword evidence="1" id="KW-0175">Coiled coil</keyword>
<organism evidence="2 3">
    <name type="scientific">Maudiozyma humilis</name>
    <name type="common">Sour dough yeast</name>
    <name type="synonym">Kazachstania humilis</name>
    <dbReference type="NCBI Taxonomy" id="51915"/>
    <lineage>
        <taxon>Eukaryota</taxon>
        <taxon>Fungi</taxon>
        <taxon>Dikarya</taxon>
        <taxon>Ascomycota</taxon>
        <taxon>Saccharomycotina</taxon>
        <taxon>Saccharomycetes</taxon>
        <taxon>Saccharomycetales</taxon>
        <taxon>Saccharomycetaceae</taxon>
        <taxon>Maudiozyma</taxon>
    </lineage>
</organism>
<dbReference type="InterPro" id="IPR038609">
    <property type="entry name" value="HDA1_su2/3_sf"/>
</dbReference>
<keyword evidence="3" id="KW-1185">Reference proteome</keyword>